<dbReference type="AlphaFoldDB" id="A0A0C3BDB9"/>
<evidence type="ECO:0000313" key="3">
    <source>
        <dbReference type="Proteomes" id="UP000054097"/>
    </source>
</evidence>
<evidence type="ECO:0000313" key="2">
    <source>
        <dbReference type="EMBL" id="KIM29451.1"/>
    </source>
</evidence>
<dbReference type="EMBL" id="KN824288">
    <property type="protein sequence ID" value="KIM29451.1"/>
    <property type="molecule type" value="Genomic_DNA"/>
</dbReference>
<keyword evidence="3" id="KW-1185">Reference proteome</keyword>
<keyword evidence="1" id="KW-1133">Transmembrane helix</keyword>
<protein>
    <submittedName>
        <fullName evidence="2">Uncharacterized protein</fullName>
    </submittedName>
</protein>
<accession>A0A0C3BDB9</accession>
<gene>
    <name evidence="2" type="ORF">M408DRAFT_113601</name>
</gene>
<organism evidence="2 3">
    <name type="scientific">Serendipita vermifera MAFF 305830</name>
    <dbReference type="NCBI Taxonomy" id="933852"/>
    <lineage>
        <taxon>Eukaryota</taxon>
        <taxon>Fungi</taxon>
        <taxon>Dikarya</taxon>
        <taxon>Basidiomycota</taxon>
        <taxon>Agaricomycotina</taxon>
        <taxon>Agaricomycetes</taxon>
        <taxon>Sebacinales</taxon>
        <taxon>Serendipitaceae</taxon>
        <taxon>Serendipita</taxon>
    </lineage>
</organism>
<keyword evidence="1" id="KW-0472">Membrane</keyword>
<reference evidence="3" key="2">
    <citation type="submission" date="2015-01" db="EMBL/GenBank/DDBJ databases">
        <title>Evolutionary Origins and Diversification of the Mycorrhizal Mutualists.</title>
        <authorList>
            <consortium name="DOE Joint Genome Institute"/>
            <consortium name="Mycorrhizal Genomics Consortium"/>
            <person name="Kohler A."/>
            <person name="Kuo A."/>
            <person name="Nagy L.G."/>
            <person name="Floudas D."/>
            <person name="Copeland A."/>
            <person name="Barry K.W."/>
            <person name="Cichocki N."/>
            <person name="Veneault-Fourrey C."/>
            <person name="LaButti K."/>
            <person name="Lindquist E.A."/>
            <person name="Lipzen A."/>
            <person name="Lundell T."/>
            <person name="Morin E."/>
            <person name="Murat C."/>
            <person name="Riley R."/>
            <person name="Ohm R."/>
            <person name="Sun H."/>
            <person name="Tunlid A."/>
            <person name="Henrissat B."/>
            <person name="Grigoriev I.V."/>
            <person name="Hibbett D.S."/>
            <person name="Martin F."/>
        </authorList>
    </citation>
    <scope>NUCLEOTIDE SEQUENCE [LARGE SCALE GENOMIC DNA]</scope>
    <source>
        <strain evidence="3">MAFF 305830</strain>
    </source>
</reference>
<dbReference type="Proteomes" id="UP000054097">
    <property type="component" value="Unassembled WGS sequence"/>
</dbReference>
<keyword evidence="1" id="KW-0812">Transmembrane</keyword>
<feature type="transmembrane region" description="Helical" evidence="1">
    <location>
        <begin position="84"/>
        <end position="103"/>
    </location>
</feature>
<sequence length="162" mass="18467">MRIEAASLQKLQSLLFISLRHPFQGRRRPSLSSYQIKVNVESHFCPRPRCIHILRDSSAPTQAPILNSDTSCHPPFLCSSFGLYYIHIWSLVIGVLSTLPALLKLLHGMVLTDQAHSLAYIIFTTPFRRSHTSPFGSCFPFRFKPLILDVLGFQMDTNLFHQ</sequence>
<proteinExistence type="predicted"/>
<dbReference type="HOGENOM" id="CLU_1636435_0_0_1"/>
<reference evidence="2 3" key="1">
    <citation type="submission" date="2014-04" db="EMBL/GenBank/DDBJ databases">
        <authorList>
            <consortium name="DOE Joint Genome Institute"/>
            <person name="Kuo A."/>
            <person name="Zuccaro A."/>
            <person name="Kohler A."/>
            <person name="Nagy L.G."/>
            <person name="Floudas D."/>
            <person name="Copeland A."/>
            <person name="Barry K.W."/>
            <person name="Cichocki N."/>
            <person name="Veneault-Fourrey C."/>
            <person name="LaButti K."/>
            <person name="Lindquist E.A."/>
            <person name="Lipzen A."/>
            <person name="Lundell T."/>
            <person name="Morin E."/>
            <person name="Murat C."/>
            <person name="Sun H."/>
            <person name="Tunlid A."/>
            <person name="Henrissat B."/>
            <person name="Grigoriev I.V."/>
            <person name="Hibbett D.S."/>
            <person name="Martin F."/>
            <person name="Nordberg H.P."/>
            <person name="Cantor M.N."/>
            <person name="Hua S.X."/>
        </authorList>
    </citation>
    <scope>NUCLEOTIDE SEQUENCE [LARGE SCALE GENOMIC DNA]</scope>
    <source>
        <strain evidence="2 3">MAFF 305830</strain>
    </source>
</reference>
<evidence type="ECO:0000256" key="1">
    <source>
        <dbReference type="SAM" id="Phobius"/>
    </source>
</evidence>
<name>A0A0C3BDB9_SERVB</name>